<dbReference type="InterPro" id="IPR029058">
    <property type="entry name" value="AB_hydrolase_fold"/>
</dbReference>
<keyword evidence="4" id="KW-1185">Reference proteome</keyword>
<dbReference type="Proteomes" id="UP000391834">
    <property type="component" value="Unassembled WGS sequence"/>
</dbReference>
<dbReference type="InterPro" id="IPR000639">
    <property type="entry name" value="Epox_hydrolase-like"/>
</dbReference>
<organism evidence="3 4">
    <name type="scientific">Prolixibacter bellariivorans</name>
    <dbReference type="NCBI Taxonomy" id="314319"/>
    <lineage>
        <taxon>Bacteria</taxon>
        <taxon>Pseudomonadati</taxon>
        <taxon>Bacteroidota</taxon>
        <taxon>Bacteroidia</taxon>
        <taxon>Marinilabiliales</taxon>
        <taxon>Prolixibacteraceae</taxon>
        <taxon>Prolixibacter</taxon>
    </lineage>
</organism>
<evidence type="ECO:0000256" key="1">
    <source>
        <dbReference type="ARBA" id="ARBA00022801"/>
    </source>
</evidence>
<gene>
    <name evidence="3" type="ORF">PbJCM13498_25830</name>
</gene>
<comment type="caution">
    <text evidence="3">The sequence shown here is derived from an EMBL/GenBank/DDBJ whole genome shotgun (WGS) entry which is preliminary data.</text>
</comment>
<dbReference type="SUPFAM" id="SSF53474">
    <property type="entry name" value="alpha/beta-Hydrolases"/>
    <property type="match status" value="1"/>
</dbReference>
<proteinExistence type="predicted"/>
<dbReference type="Pfam" id="PF00561">
    <property type="entry name" value="Abhydrolase_1"/>
    <property type="match status" value="1"/>
</dbReference>
<name>A0A5M4B0N3_9BACT</name>
<dbReference type="InterPro" id="IPR000073">
    <property type="entry name" value="AB_hydrolase_1"/>
</dbReference>
<protein>
    <submittedName>
        <fullName evidence="3">Alpha/beta hydrolase</fullName>
    </submittedName>
</protein>
<reference evidence="3 4" key="1">
    <citation type="submission" date="2019-10" db="EMBL/GenBank/DDBJ databases">
        <title>Prolixibacter strains distinguished by the presence of nitrate reductase genes were adept at nitrate-dependent anaerobic corrosion of metallic iron and carbon steel.</title>
        <authorList>
            <person name="Iino T."/>
            <person name="Shono N."/>
            <person name="Ito K."/>
            <person name="Nakamura R."/>
            <person name="Sueoka K."/>
            <person name="Harayama S."/>
            <person name="Ohkuma M."/>
        </authorList>
    </citation>
    <scope>NUCLEOTIDE SEQUENCE [LARGE SCALE GENOMIC DNA]</scope>
    <source>
        <strain evidence="3 4">JCM 13498</strain>
    </source>
</reference>
<dbReference type="PRINTS" id="PR00412">
    <property type="entry name" value="EPOXHYDRLASE"/>
</dbReference>
<keyword evidence="1 3" id="KW-0378">Hydrolase</keyword>
<accession>A0A5M4B0N3</accession>
<dbReference type="AlphaFoldDB" id="A0A5M4B0N3"/>
<dbReference type="GO" id="GO:0016787">
    <property type="term" value="F:hydrolase activity"/>
    <property type="evidence" value="ECO:0007669"/>
    <property type="project" value="UniProtKB-KW"/>
</dbReference>
<evidence type="ECO:0000313" key="4">
    <source>
        <dbReference type="Proteomes" id="UP000391834"/>
    </source>
</evidence>
<dbReference type="RefSeq" id="WP_025864266.1">
    <property type="nucleotide sequence ID" value="NZ_BLAX01000001.1"/>
</dbReference>
<sequence length="284" mass="32418">MEQQLFNHREVNVNDILTHVIEAGNKEKQPILFLHGYPENWKEYEKVMTLLKDDYYVLAIDLPGIGSSAPIDKYDKLSIADFVKNLLLTLDLKNIVLVGHDVGGMITYPFVKHFSDFLSKAVIICTAIPGVNPWEDVKRNPYIWHFAFYSVPELPESLIEGKHSILFEYFYNAISYNKTAINQENKNAYIDAYNSKHSLKTGLGWYRTFFSDEKENAQNHPVNTPILYLKGAEDYGDIATYIQGFKESGINNIIGKSIPDSAHFGPEENPEFVAQAIDVFIKNK</sequence>
<dbReference type="OrthoDB" id="9773293at2"/>
<dbReference type="Gene3D" id="3.40.50.1820">
    <property type="entry name" value="alpha/beta hydrolase"/>
    <property type="match status" value="1"/>
</dbReference>
<dbReference type="EMBL" id="BLAX01000001">
    <property type="protein sequence ID" value="GET33720.1"/>
    <property type="molecule type" value="Genomic_DNA"/>
</dbReference>
<dbReference type="PANTHER" id="PTHR43329">
    <property type="entry name" value="EPOXIDE HYDROLASE"/>
    <property type="match status" value="1"/>
</dbReference>
<feature type="domain" description="AB hydrolase-1" evidence="2">
    <location>
        <begin position="30"/>
        <end position="270"/>
    </location>
</feature>
<evidence type="ECO:0000259" key="2">
    <source>
        <dbReference type="Pfam" id="PF00561"/>
    </source>
</evidence>
<evidence type="ECO:0000313" key="3">
    <source>
        <dbReference type="EMBL" id="GET33720.1"/>
    </source>
</evidence>